<sequence>MDQAQLENLEKKLGSLETEVFKLRSELERAKRGAGAPVQAIAQPAAKAVATAEQTRPAAAPLSTPKATPSAAAPAEGDSFSWEWLIGGNIIGKIGIVTLIVSTALFMVYALDQGWLSEWVRLLMLQAAFGALGFLSYRLYKKEYRYIPEILAITALAANTIAIYSAHFIYHFLSRSETMAMMFFLMALSLAFARRIRSTALAVILFAGFFALPVIHSTGVNEPVAYCTYLFAVNALFFLLQQFRQSPQAMWVILAGNALSIFGWVGTYNQYALTAVVFCALTLAMLLYTAHTAEWAEKIRDFFHPASVISLNVVYAAMISSVLSANKDFTREIYAIAVLCQAALNLVVLQFAAARRYHLSAASLIVLLLLATGIATLIDGPAQRLSIAVLLTAALYFSGRANDSLLYFGAIIANGINLISLFSSLSHSRDAWFLLNFQAVGFFFYAAASIWLRAKSIWPLQFNFGPVLTGVALLTSFVGIISELQRIVTGKDARLLMVTLVFAAYALVLLFTGFKYRKVWFRQAGLFFMGLAIAKFYLVDIWQWDKSIRILAGIIMGGGLVLVSFYYEKFRSKFKELGLVLLIGGAVLSGGSVEAAEKFKPNRFKFVKDLQLASDSVGENRYGRVLVDAELYRTAGENDLRLVYDGKLIPYARQTYKTGEDRKVEKEIPVSSLLTSVDGENNSIFVFENKDRVRANNLKLSFKEADFSREVQIYHRPGKFDTKNLVKTQTITKKAGKPEQHTIDFEQLSGEIQVHIRNDDDEPLTLAQFITVSDKEYLAFRIPEKFSSEKKTLQLYYGAEYAQKPRYDINDAVAGGTEYAEFSLATGKPNPAFKLTLFDPPYSIWLFRVVFWLLLLLIAWQMYAVYRREKLQAGSH</sequence>
<dbReference type="AlphaFoldDB" id="I4B6I7"/>
<feature type="transmembrane region" description="Helical" evidence="1">
    <location>
        <begin position="359"/>
        <end position="376"/>
    </location>
</feature>
<feature type="transmembrane region" description="Helical" evidence="1">
    <location>
        <begin position="123"/>
        <end position="140"/>
    </location>
</feature>
<dbReference type="InterPro" id="IPR019286">
    <property type="entry name" value="DUF2339_TM"/>
</dbReference>
<dbReference type="STRING" id="869212.Turpa_2249"/>
<evidence type="ECO:0000313" key="2">
    <source>
        <dbReference type="EMBL" id="AFM12894.1"/>
    </source>
</evidence>
<dbReference type="Pfam" id="PF10101">
    <property type="entry name" value="DUF2339"/>
    <property type="match status" value="1"/>
</dbReference>
<evidence type="ECO:0000313" key="3">
    <source>
        <dbReference type="Proteomes" id="UP000006048"/>
    </source>
</evidence>
<keyword evidence="3" id="KW-1185">Reference proteome</keyword>
<feature type="transmembrane region" description="Helical" evidence="1">
    <location>
        <begin position="249"/>
        <end position="265"/>
    </location>
</feature>
<proteinExistence type="predicted"/>
<feature type="transmembrane region" description="Helical" evidence="1">
    <location>
        <begin position="176"/>
        <end position="193"/>
    </location>
</feature>
<evidence type="ECO:0000256" key="1">
    <source>
        <dbReference type="SAM" id="Phobius"/>
    </source>
</evidence>
<evidence type="ECO:0008006" key="4">
    <source>
        <dbReference type="Google" id="ProtNLM"/>
    </source>
</evidence>
<keyword evidence="1" id="KW-0472">Membrane</keyword>
<feature type="transmembrane region" description="Helical" evidence="1">
    <location>
        <begin position="200"/>
        <end position="217"/>
    </location>
</feature>
<dbReference type="HOGENOM" id="CLU_015969_0_0_12"/>
<feature type="transmembrane region" description="Helical" evidence="1">
    <location>
        <begin position="302"/>
        <end position="321"/>
    </location>
</feature>
<feature type="transmembrane region" description="Helical" evidence="1">
    <location>
        <begin position="526"/>
        <end position="544"/>
    </location>
</feature>
<dbReference type="Proteomes" id="UP000006048">
    <property type="component" value="Chromosome"/>
</dbReference>
<feature type="transmembrane region" description="Helical" evidence="1">
    <location>
        <begin position="493"/>
        <end position="514"/>
    </location>
</feature>
<feature type="transmembrane region" description="Helical" evidence="1">
    <location>
        <begin position="405"/>
        <end position="425"/>
    </location>
</feature>
<reference evidence="2 3" key="1">
    <citation type="submission" date="2012-06" db="EMBL/GenBank/DDBJ databases">
        <title>The complete chromosome of genome of Turneriella parva DSM 21527.</title>
        <authorList>
            <consortium name="US DOE Joint Genome Institute (JGI-PGF)"/>
            <person name="Lucas S."/>
            <person name="Han J."/>
            <person name="Lapidus A."/>
            <person name="Bruce D."/>
            <person name="Goodwin L."/>
            <person name="Pitluck S."/>
            <person name="Peters L."/>
            <person name="Kyrpides N."/>
            <person name="Mavromatis K."/>
            <person name="Ivanova N."/>
            <person name="Mikhailova N."/>
            <person name="Chertkov O."/>
            <person name="Detter J.C."/>
            <person name="Tapia R."/>
            <person name="Han C."/>
            <person name="Land M."/>
            <person name="Hauser L."/>
            <person name="Markowitz V."/>
            <person name="Cheng J.-F."/>
            <person name="Hugenholtz P."/>
            <person name="Woyke T."/>
            <person name="Wu D."/>
            <person name="Gronow S."/>
            <person name="Wellnitz S."/>
            <person name="Brambilla E."/>
            <person name="Klenk H.-P."/>
            <person name="Eisen J.A."/>
        </authorList>
    </citation>
    <scope>NUCLEOTIDE SEQUENCE [LARGE SCALE GENOMIC DNA]</scope>
    <source>
        <strain evidence="3">ATCC BAA-1111 / DSM 21527 / NCTC 11395 / H</strain>
    </source>
</reference>
<protein>
    <recommendedName>
        <fullName evidence="4">DUF2339 domain-containing protein</fullName>
    </recommendedName>
</protein>
<feature type="transmembrane region" description="Helical" evidence="1">
    <location>
        <begin position="845"/>
        <end position="866"/>
    </location>
</feature>
<feature type="transmembrane region" description="Helical" evidence="1">
    <location>
        <begin position="271"/>
        <end position="290"/>
    </location>
</feature>
<keyword evidence="1" id="KW-0812">Transmembrane</keyword>
<gene>
    <name evidence="2" type="ordered locus">Turpa_2249</name>
</gene>
<feature type="transmembrane region" description="Helical" evidence="1">
    <location>
        <begin position="550"/>
        <end position="567"/>
    </location>
</feature>
<feature type="transmembrane region" description="Helical" evidence="1">
    <location>
        <begin position="90"/>
        <end position="111"/>
    </location>
</feature>
<dbReference type="EMBL" id="CP002959">
    <property type="protein sequence ID" value="AFM12894.1"/>
    <property type="molecule type" value="Genomic_DNA"/>
</dbReference>
<dbReference type="KEGG" id="tpx:Turpa_2249"/>
<accession>I4B6I7</accession>
<dbReference type="PANTHER" id="PTHR38434:SF1">
    <property type="entry name" value="BLL2549 PROTEIN"/>
    <property type="match status" value="1"/>
</dbReference>
<keyword evidence="1" id="KW-1133">Transmembrane helix</keyword>
<dbReference type="RefSeq" id="WP_014803400.1">
    <property type="nucleotide sequence ID" value="NC_018020.1"/>
</dbReference>
<feature type="transmembrane region" description="Helical" evidence="1">
    <location>
        <begin position="382"/>
        <end position="398"/>
    </location>
</feature>
<feature type="transmembrane region" description="Helical" evidence="1">
    <location>
        <begin position="464"/>
        <end position="481"/>
    </location>
</feature>
<feature type="transmembrane region" description="Helical" evidence="1">
    <location>
        <begin position="152"/>
        <end position="170"/>
    </location>
</feature>
<name>I4B6I7_TURPD</name>
<dbReference type="PANTHER" id="PTHR38434">
    <property type="entry name" value="BLL2549 PROTEIN"/>
    <property type="match status" value="1"/>
</dbReference>
<dbReference type="OrthoDB" id="342768at2"/>
<feature type="transmembrane region" description="Helical" evidence="1">
    <location>
        <begin position="431"/>
        <end position="452"/>
    </location>
</feature>
<feature type="transmembrane region" description="Helical" evidence="1">
    <location>
        <begin position="333"/>
        <end position="352"/>
    </location>
</feature>
<organism evidence="2 3">
    <name type="scientific">Turneriella parva (strain ATCC BAA-1111 / DSM 21527 / NCTC 11395 / H)</name>
    <name type="common">Leptospira parva</name>
    <dbReference type="NCBI Taxonomy" id="869212"/>
    <lineage>
        <taxon>Bacteria</taxon>
        <taxon>Pseudomonadati</taxon>
        <taxon>Spirochaetota</taxon>
        <taxon>Spirochaetia</taxon>
        <taxon>Leptospirales</taxon>
        <taxon>Leptospiraceae</taxon>
        <taxon>Turneriella</taxon>
    </lineage>
</organism>